<feature type="domain" description="External alternative NADH-ubiquinone oxidoreductase-like C-terminal" evidence="11">
    <location>
        <begin position="357"/>
        <end position="412"/>
    </location>
</feature>
<evidence type="ECO:0000256" key="4">
    <source>
        <dbReference type="ARBA" id="ARBA00022827"/>
    </source>
</evidence>
<accession>A0A1Y3YTS4</accession>
<dbReference type="GO" id="GO:0050136">
    <property type="term" value="F:NADH dehydrogenase (quinone) (non-electrogenic) activity"/>
    <property type="evidence" value="ECO:0007669"/>
    <property type="project" value="UniProtKB-EC"/>
</dbReference>
<evidence type="ECO:0000256" key="2">
    <source>
        <dbReference type="ARBA" id="ARBA00012637"/>
    </source>
</evidence>
<evidence type="ECO:0000259" key="10">
    <source>
        <dbReference type="Pfam" id="PF07992"/>
    </source>
</evidence>
<organism evidence="12 13">
    <name type="scientific">Bacteroides clarus</name>
    <dbReference type="NCBI Taxonomy" id="626929"/>
    <lineage>
        <taxon>Bacteria</taxon>
        <taxon>Pseudomonadati</taxon>
        <taxon>Bacteroidota</taxon>
        <taxon>Bacteroidia</taxon>
        <taxon>Bacteroidales</taxon>
        <taxon>Bacteroidaceae</taxon>
        <taxon>Bacteroides</taxon>
    </lineage>
</organism>
<keyword evidence="6" id="KW-0560">Oxidoreductase</keyword>
<dbReference type="EC" id="1.6.5.9" evidence="2"/>
<dbReference type="Proteomes" id="UP000195386">
    <property type="component" value="Unassembled WGS sequence"/>
</dbReference>
<evidence type="ECO:0000256" key="8">
    <source>
        <dbReference type="ARBA" id="ARBA00047599"/>
    </source>
</evidence>
<keyword evidence="7" id="KW-0520">NAD</keyword>
<evidence type="ECO:0000256" key="9">
    <source>
        <dbReference type="SAM" id="Phobius"/>
    </source>
</evidence>
<evidence type="ECO:0000259" key="11">
    <source>
        <dbReference type="Pfam" id="PF22366"/>
    </source>
</evidence>
<dbReference type="Gene3D" id="3.50.50.100">
    <property type="match status" value="1"/>
</dbReference>
<dbReference type="InterPro" id="IPR054585">
    <property type="entry name" value="NDH2-like_C"/>
</dbReference>
<keyword evidence="9" id="KW-0472">Membrane</keyword>
<keyword evidence="3" id="KW-0285">Flavoprotein</keyword>
<dbReference type="AlphaFoldDB" id="A0A1Y3YTS4"/>
<evidence type="ECO:0000256" key="6">
    <source>
        <dbReference type="ARBA" id="ARBA00023002"/>
    </source>
</evidence>
<dbReference type="InterPro" id="IPR023753">
    <property type="entry name" value="FAD/NAD-binding_dom"/>
</dbReference>
<protein>
    <recommendedName>
        <fullName evidence="2">NADH:ubiquinone reductase (non-electrogenic)</fullName>
        <ecNumber evidence="2">1.6.5.9</ecNumber>
    </recommendedName>
</protein>
<gene>
    <name evidence="12" type="ORF">B5F97_08735</name>
</gene>
<dbReference type="RefSeq" id="WP_022219132.1">
    <property type="nucleotide sequence ID" value="NZ_CAMMFP010000017.1"/>
</dbReference>
<dbReference type="Pfam" id="PF22366">
    <property type="entry name" value="NDH2_C"/>
    <property type="match status" value="1"/>
</dbReference>
<keyword evidence="9" id="KW-1133">Transmembrane helix</keyword>
<feature type="transmembrane region" description="Helical" evidence="9">
    <location>
        <begin position="375"/>
        <end position="395"/>
    </location>
</feature>
<reference evidence="13" key="1">
    <citation type="submission" date="2017-04" db="EMBL/GenBank/DDBJ databases">
        <title>Function of individual gut microbiota members based on whole genome sequencing of pure cultures obtained from chicken caecum.</title>
        <authorList>
            <person name="Medvecky M."/>
            <person name="Cejkova D."/>
            <person name="Polansky O."/>
            <person name="Karasova D."/>
            <person name="Kubasova T."/>
            <person name="Cizek A."/>
            <person name="Rychlik I."/>
        </authorList>
    </citation>
    <scope>NUCLEOTIDE SEQUENCE [LARGE SCALE GENOMIC DNA]</scope>
    <source>
        <strain evidence="13">An43</strain>
    </source>
</reference>
<dbReference type="PRINTS" id="PR00368">
    <property type="entry name" value="FADPNR"/>
</dbReference>
<evidence type="ECO:0000313" key="12">
    <source>
        <dbReference type="EMBL" id="OUO01246.1"/>
    </source>
</evidence>
<name>A0A1Y3YTS4_9BACE</name>
<feature type="domain" description="FAD/NAD(P)-binding" evidence="10">
    <location>
        <begin position="15"/>
        <end position="333"/>
    </location>
</feature>
<comment type="catalytic activity">
    <reaction evidence="8">
        <text>a quinone + NADH + H(+) = a quinol + NAD(+)</text>
        <dbReference type="Rhea" id="RHEA:46160"/>
        <dbReference type="ChEBI" id="CHEBI:15378"/>
        <dbReference type="ChEBI" id="CHEBI:24646"/>
        <dbReference type="ChEBI" id="CHEBI:57540"/>
        <dbReference type="ChEBI" id="CHEBI:57945"/>
        <dbReference type="ChEBI" id="CHEBI:132124"/>
        <dbReference type="EC" id="1.6.5.9"/>
    </reaction>
</comment>
<dbReference type="PRINTS" id="PR00411">
    <property type="entry name" value="PNDRDTASEI"/>
</dbReference>
<dbReference type="EMBL" id="NFII01000006">
    <property type="protein sequence ID" value="OUO01246.1"/>
    <property type="molecule type" value="Genomic_DNA"/>
</dbReference>
<evidence type="ECO:0000256" key="5">
    <source>
        <dbReference type="ARBA" id="ARBA00022946"/>
    </source>
</evidence>
<dbReference type="Pfam" id="PF07992">
    <property type="entry name" value="Pyr_redox_2"/>
    <property type="match status" value="1"/>
</dbReference>
<dbReference type="InterPro" id="IPR045024">
    <property type="entry name" value="NDH-2"/>
</dbReference>
<dbReference type="PANTHER" id="PTHR43706:SF47">
    <property type="entry name" value="EXTERNAL NADH-UBIQUINONE OXIDOREDUCTASE 1, MITOCHONDRIAL-RELATED"/>
    <property type="match status" value="1"/>
</dbReference>
<proteinExistence type="inferred from homology"/>
<keyword evidence="4" id="KW-0274">FAD</keyword>
<comment type="caution">
    <text evidence="12">The sequence shown here is derived from an EMBL/GenBank/DDBJ whole genome shotgun (WGS) entry which is preliminary data.</text>
</comment>
<evidence type="ECO:0000313" key="13">
    <source>
        <dbReference type="Proteomes" id="UP000195386"/>
    </source>
</evidence>
<evidence type="ECO:0000256" key="7">
    <source>
        <dbReference type="ARBA" id="ARBA00023027"/>
    </source>
</evidence>
<comment type="similarity">
    <text evidence="1">Belongs to the NADH dehydrogenase family.</text>
</comment>
<dbReference type="SUPFAM" id="SSF51905">
    <property type="entry name" value="FAD/NAD(P)-binding domain"/>
    <property type="match status" value="2"/>
</dbReference>
<keyword evidence="5" id="KW-0809">Transit peptide</keyword>
<evidence type="ECO:0000256" key="3">
    <source>
        <dbReference type="ARBA" id="ARBA00022630"/>
    </source>
</evidence>
<sequence length="428" mass="48490">MKTAMDIPDKEGRKRLVIVGGGFGGLKLARKLKSDKYQVVLLDKNNHHIFQPLLYQVATAGIEPSAISFPYRKIFKKRDHFHIRICEAQRVIPENDLLETSIGTLAYDYLVIATGCDTNYFGNNDMAKQTMALKNTSEALFNRNQILDSFEQAQNTGNQEERKRLMTFAIVGGGATGIELAGALAEMRKFVLPQDYPDLNINEMRIILIDGASRLLSAFSEKSSQEVTDYLRSRDVEIKLNARVMNYEDNKLVLSEGPVIDTKNVFWVAGVKANSLQGLPAEAYGPGNRLKVDNYNRLYEYPNIFAIGDTALMTSDVFPKGHPQVVQPAIQQARNLIINLQRIEQGLPLQPFVYHNKGSMATIGRNHAVVELKKLRFGGFPAWAVWLFIHLMSIVGVKNRLFIFVDWMWSYFTYDPSLRIIIKPLKRE</sequence>
<dbReference type="PANTHER" id="PTHR43706">
    <property type="entry name" value="NADH DEHYDROGENASE"/>
    <property type="match status" value="1"/>
</dbReference>
<keyword evidence="9" id="KW-0812">Transmembrane</keyword>
<dbReference type="InterPro" id="IPR036188">
    <property type="entry name" value="FAD/NAD-bd_sf"/>
</dbReference>
<evidence type="ECO:0000256" key="1">
    <source>
        <dbReference type="ARBA" id="ARBA00005272"/>
    </source>
</evidence>